<keyword evidence="4 6" id="KW-1133">Transmembrane helix</keyword>
<dbReference type="RefSeq" id="WP_238342655.1">
    <property type="nucleotide sequence ID" value="NZ_CP051461.1"/>
</dbReference>
<feature type="transmembrane region" description="Helical" evidence="6">
    <location>
        <begin position="25"/>
        <end position="45"/>
    </location>
</feature>
<evidence type="ECO:0000313" key="8">
    <source>
        <dbReference type="Proteomes" id="UP000502041"/>
    </source>
</evidence>
<feature type="transmembrane region" description="Helical" evidence="6">
    <location>
        <begin position="171"/>
        <end position="193"/>
    </location>
</feature>
<evidence type="ECO:0000313" key="7">
    <source>
        <dbReference type="EMBL" id="QJC57831.1"/>
    </source>
</evidence>
<dbReference type="Proteomes" id="UP000502041">
    <property type="component" value="Chromosome"/>
</dbReference>
<feature type="transmembrane region" description="Helical" evidence="6">
    <location>
        <begin position="273"/>
        <end position="295"/>
    </location>
</feature>
<feature type="transmembrane region" description="Helical" evidence="6">
    <location>
        <begin position="214"/>
        <end position="236"/>
    </location>
</feature>
<dbReference type="KEGG" id="pvac:HC248_03162"/>
<reference evidence="7 8" key="1">
    <citation type="submission" date="2020-04" db="EMBL/GenBank/DDBJ databases">
        <title>Complete genome of a Psychrophilic, Marine, Gas Vacuolate Bacterium Polaromonas vacuolata KCTC 22033T.</title>
        <authorList>
            <person name="Hwang K."/>
            <person name="Kim K.M."/>
        </authorList>
    </citation>
    <scope>NUCLEOTIDE SEQUENCE [LARGE SCALE GENOMIC DNA]</scope>
    <source>
        <strain evidence="7 8">KCTC 22033</strain>
    </source>
</reference>
<feature type="transmembrane region" description="Helical" evidence="6">
    <location>
        <begin position="141"/>
        <end position="159"/>
    </location>
</feature>
<organism evidence="7 8">
    <name type="scientific">Polaromonas vacuolata</name>
    <dbReference type="NCBI Taxonomy" id="37448"/>
    <lineage>
        <taxon>Bacteria</taxon>
        <taxon>Pseudomonadati</taxon>
        <taxon>Pseudomonadota</taxon>
        <taxon>Betaproteobacteria</taxon>
        <taxon>Burkholderiales</taxon>
        <taxon>Comamonadaceae</taxon>
        <taxon>Polaromonas</taxon>
    </lineage>
</organism>
<keyword evidence="2" id="KW-1003">Cell membrane</keyword>
<keyword evidence="3 6" id="KW-0812">Transmembrane</keyword>
<evidence type="ECO:0000256" key="3">
    <source>
        <dbReference type="ARBA" id="ARBA00022692"/>
    </source>
</evidence>
<feature type="transmembrane region" description="Helical" evidence="6">
    <location>
        <begin position="301"/>
        <end position="319"/>
    </location>
</feature>
<keyword evidence="8" id="KW-1185">Reference proteome</keyword>
<protein>
    <submittedName>
        <fullName evidence="7">Uncharacterized protein</fullName>
    </submittedName>
</protein>
<feature type="transmembrane region" description="Helical" evidence="6">
    <location>
        <begin position="242"/>
        <end position="261"/>
    </location>
</feature>
<dbReference type="NCBIfam" id="TIGR00374">
    <property type="entry name" value="flippase-like domain"/>
    <property type="match status" value="1"/>
</dbReference>
<dbReference type="GO" id="GO:0005886">
    <property type="term" value="C:plasma membrane"/>
    <property type="evidence" value="ECO:0007669"/>
    <property type="project" value="UniProtKB-SubCell"/>
</dbReference>
<evidence type="ECO:0000256" key="4">
    <source>
        <dbReference type="ARBA" id="ARBA00022989"/>
    </source>
</evidence>
<name>A0A6H2HD67_9BURK</name>
<accession>A0A6H2HD67</accession>
<dbReference type="InterPro" id="IPR022791">
    <property type="entry name" value="L-PG_synthase/AglD"/>
</dbReference>
<proteinExistence type="predicted"/>
<gene>
    <name evidence="7" type="ORF">HC248_03162</name>
</gene>
<feature type="transmembrane region" description="Helical" evidence="6">
    <location>
        <begin position="51"/>
        <end position="76"/>
    </location>
</feature>
<dbReference type="Pfam" id="PF03706">
    <property type="entry name" value="LPG_synthase_TM"/>
    <property type="match status" value="1"/>
</dbReference>
<dbReference type="PANTHER" id="PTHR39087:SF2">
    <property type="entry name" value="UPF0104 MEMBRANE PROTEIN MJ1595"/>
    <property type="match status" value="1"/>
</dbReference>
<evidence type="ECO:0000256" key="1">
    <source>
        <dbReference type="ARBA" id="ARBA00004651"/>
    </source>
</evidence>
<evidence type="ECO:0000256" key="6">
    <source>
        <dbReference type="SAM" id="Phobius"/>
    </source>
</evidence>
<sequence>MALPEAQPSMPNQPGTLARLPFKKLLLVLGLSASLYALVLLVWGGRGTSSWALLGATLWSWTGLQATALCLLSYILRGLRWRLWMAHYSRRFGWLQGLRLYLAGYAFTPTPGNIGEAVRGLMLTQPLRASQSLAIFGAERLADLLCLLLLCLPVLPWALSTGLLAAAPPWLGVLALVLGLLLLVGLFLLMLFRQRLLQRFDWLRQAWQCLRVRPLLWLGLTLVAWAAQGLAVWLIGRALQVDFSWLTATSFYALAMVVGALSALPAGLGGMEAVLTALLLAYGASAGTALGLTVMVRLLTLWLAVAIGLLTLLYSAAIAKDIRFS</sequence>
<comment type="subcellular location">
    <subcellularLocation>
        <location evidence="1">Cell membrane</location>
        <topology evidence="1">Multi-pass membrane protein</topology>
    </subcellularLocation>
</comment>
<keyword evidence="5 6" id="KW-0472">Membrane</keyword>
<dbReference type="AlphaFoldDB" id="A0A6H2HD67"/>
<dbReference type="EMBL" id="CP051461">
    <property type="protein sequence ID" value="QJC57831.1"/>
    <property type="molecule type" value="Genomic_DNA"/>
</dbReference>
<dbReference type="PANTHER" id="PTHR39087">
    <property type="entry name" value="UPF0104 MEMBRANE PROTEIN MJ1595"/>
    <property type="match status" value="1"/>
</dbReference>
<evidence type="ECO:0000256" key="2">
    <source>
        <dbReference type="ARBA" id="ARBA00022475"/>
    </source>
</evidence>
<evidence type="ECO:0000256" key="5">
    <source>
        <dbReference type="ARBA" id="ARBA00023136"/>
    </source>
</evidence>